<organism evidence="6 7">
    <name type="scientific">Lacipirellula parvula</name>
    <dbReference type="NCBI Taxonomy" id="2650471"/>
    <lineage>
        <taxon>Bacteria</taxon>
        <taxon>Pseudomonadati</taxon>
        <taxon>Planctomycetota</taxon>
        <taxon>Planctomycetia</taxon>
        <taxon>Pirellulales</taxon>
        <taxon>Lacipirellulaceae</taxon>
        <taxon>Lacipirellula</taxon>
    </lineage>
</organism>
<keyword evidence="7" id="KW-1185">Reference proteome</keyword>
<evidence type="ECO:0000313" key="6">
    <source>
        <dbReference type="EMBL" id="BBO35831.1"/>
    </source>
</evidence>
<dbReference type="Gene3D" id="3.40.50.2300">
    <property type="match status" value="2"/>
</dbReference>
<dbReference type="InterPro" id="IPR046335">
    <property type="entry name" value="LacI/GalR-like_sensor"/>
</dbReference>
<feature type="domain" description="HTH gntR-type" evidence="4">
    <location>
        <begin position="7"/>
        <end position="64"/>
    </location>
</feature>
<dbReference type="SUPFAM" id="SSF46785">
    <property type="entry name" value="Winged helix' DNA-binding domain"/>
    <property type="match status" value="1"/>
</dbReference>
<dbReference type="InterPro" id="IPR028082">
    <property type="entry name" value="Peripla_BP_I"/>
</dbReference>
<feature type="domain" description="Transcriptional regulator LacI/GalR-like sensor" evidence="5">
    <location>
        <begin position="184"/>
        <end position="309"/>
    </location>
</feature>
<keyword evidence="2" id="KW-0238">DNA-binding</keyword>
<evidence type="ECO:0000256" key="1">
    <source>
        <dbReference type="ARBA" id="ARBA00023015"/>
    </source>
</evidence>
<evidence type="ECO:0000259" key="5">
    <source>
        <dbReference type="Pfam" id="PF13377"/>
    </source>
</evidence>
<evidence type="ECO:0000259" key="4">
    <source>
        <dbReference type="Pfam" id="PF00392"/>
    </source>
</evidence>
<dbReference type="SUPFAM" id="SSF53822">
    <property type="entry name" value="Periplasmic binding protein-like I"/>
    <property type="match status" value="1"/>
</dbReference>
<dbReference type="InterPro" id="IPR000524">
    <property type="entry name" value="Tscrpt_reg_HTH_GntR"/>
</dbReference>
<dbReference type="Pfam" id="PF13377">
    <property type="entry name" value="Peripla_BP_3"/>
    <property type="match status" value="1"/>
</dbReference>
<sequence>MPAPAKYTEVMSVIQRRIDEGDYLLSSIPGERKIAEDTGVSYMTARRAVSELLELKVLTRHPSGALDVHPSYAKRTRPAEVVLLYPAYASTYLTQLRGLVSEFADEREVRLRPVQFVHWDESTVVEAAAQARGAIVIPSGEPLPPRLIEAFKAKKIVMLDGDYSDVGIRSIRLFSQASIQKVLNHLYDLGHRQIDCVNTQNQNAEIRRRIDIWRQWIERKGIAGRLWDNPAAPYTDPTIAAYKLMSRLLDNGQIEATALVGTTCPAAIGMMRASWERGVHVGKELSICAMNIEPPAEFFCPSITGLQMPKLAGVLGACFDWIFGPDQFDGAKLLEPKSAALFEGESTRRPTAASIAKK</sequence>
<protein>
    <submittedName>
        <fullName evidence="6">Uncharacterized protein</fullName>
    </submittedName>
</protein>
<evidence type="ECO:0000256" key="3">
    <source>
        <dbReference type="ARBA" id="ARBA00023163"/>
    </source>
</evidence>
<dbReference type="InterPro" id="IPR036390">
    <property type="entry name" value="WH_DNA-bd_sf"/>
</dbReference>
<dbReference type="GO" id="GO:0000976">
    <property type="term" value="F:transcription cis-regulatory region binding"/>
    <property type="evidence" value="ECO:0007669"/>
    <property type="project" value="TreeGrafter"/>
</dbReference>
<gene>
    <name evidence="6" type="ORF">PLANPX_5443</name>
</gene>
<keyword evidence="3" id="KW-0804">Transcription</keyword>
<dbReference type="KEGG" id="lpav:PLANPX_5443"/>
<dbReference type="EMBL" id="AP021861">
    <property type="protein sequence ID" value="BBO35831.1"/>
    <property type="molecule type" value="Genomic_DNA"/>
</dbReference>
<name>A0A5K7XKW2_9BACT</name>
<dbReference type="PANTHER" id="PTHR30146:SF109">
    <property type="entry name" value="HTH-TYPE TRANSCRIPTIONAL REGULATOR GALS"/>
    <property type="match status" value="1"/>
</dbReference>
<evidence type="ECO:0000256" key="2">
    <source>
        <dbReference type="ARBA" id="ARBA00023125"/>
    </source>
</evidence>
<dbReference type="RefSeq" id="WP_152101121.1">
    <property type="nucleotide sequence ID" value="NZ_AP021861.1"/>
</dbReference>
<evidence type="ECO:0000313" key="7">
    <source>
        <dbReference type="Proteomes" id="UP000326837"/>
    </source>
</evidence>
<dbReference type="InterPro" id="IPR036388">
    <property type="entry name" value="WH-like_DNA-bd_sf"/>
</dbReference>
<dbReference type="AlphaFoldDB" id="A0A5K7XKW2"/>
<dbReference type="Proteomes" id="UP000326837">
    <property type="component" value="Chromosome"/>
</dbReference>
<accession>A0A5K7XKW2</accession>
<proteinExistence type="predicted"/>
<dbReference type="PANTHER" id="PTHR30146">
    <property type="entry name" value="LACI-RELATED TRANSCRIPTIONAL REPRESSOR"/>
    <property type="match status" value="1"/>
</dbReference>
<reference evidence="7" key="1">
    <citation type="submission" date="2019-10" db="EMBL/GenBank/DDBJ databases">
        <title>Lacipirellula parvula gen. nov., sp. nov., representing a lineage of planctomycetes widespread in freshwater anoxic habitats, and description of the family Lacipirellulaceae.</title>
        <authorList>
            <person name="Dedysh S.N."/>
            <person name="Kulichevskaya I.S."/>
            <person name="Beletsky A.V."/>
            <person name="Rakitin A.L."/>
            <person name="Mardanov A.V."/>
            <person name="Ivanova A.A."/>
            <person name="Saltykova V.X."/>
            <person name="Rijpstra W.I.C."/>
            <person name="Sinninghe Damste J.S."/>
            <person name="Ravin N.V."/>
        </authorList>
    </citation>
    <scope>NUCLEOTIDE SEQUENCE [LARGE SCALE GENOMIC DNA]</scope>
    <source>
        <strain evidence="7">PX69</strain>
    </source>
</reference>
<keyword evidence="1" id="KW-0805">Transcription regulation</keyword>
<dbReference type="Pfam" id="PF00392">
    <property type="entry name" value="GntR"/>
    <property type="match status" value="1"/>
</dbReference>
<dbReference type="GO" id="GO:0003700">
    <property type="term" value="F:DNA-binding transcription factor activity"/>
    <property type="evidence" value="ECO:0007669"/>
    <property type="project" value="InterPro"/>
</dbReference>
<dbReference type="Gene3D" id="1.10.10.10">
    <property type="entry name" value="Winged helix-like DNA-binding domain superfamily/Winged helix DNA-binding domain"/>
    <property type="match status" value="1"/>
</dbReference>